<evidence type="ECO:0000256" key="1">
    <source>
        <dbReference type="ARBA" id="ARBA00004876"/>
    </source>
</evidence>
<dbReference type="InterPro" id="IPR010493">
    <property type="entry name" value="Ser_AcTrfase_N"/>
</dbReference>
<dbReference type="PANTHER" id="PTHR42811">
    <property type="entry name" value="SERINE ACETYLTRANSFERASE"/>
    <property type="match status" value="1"/>
</dbReference>
<evidence type="ECO:0000256" key="5">
    <source>
        <dbReference type="ARBA" id="ARBA00022605"/>
    </source>
</evidence>
<sequence length="322" mass="34883">MNALLNMPDALTAESRLTPAANADGSHDKHWGLSEVVNGLRQSREHTKKIRYQGRVRELPSREIMQQILDGLAAALFPTHYGRPDLNDESIDHFVGSTLHACLTQLAEQVRRSLLFSAERSAAFDHNLKQIADEVTRSFASQLPDIRAFLVGDLNAAQQGDPAANSISEILLCYPGFRAVLSYRLAHTLYLLGAPFLARIISNLAYASTGIDIHPGARIGAEFFIDHGSGVVIGETSIIGERVRIYQAVTLGSKSFPTDENGNLVKGNARHPIVEDDVVIYAGATILGRITIGKGSVIGGNVWLTQSVPANSHISQASNRNS</sequence>
<proteinExistence type="inferred from homology"/>
<dbReference type="InterPro" id="IPR053376">
    <property type="entry name" value="Serine_acetyltransferase"/>
</dbReference>
<feature type="domain" description="Serine acetyltransferase N-terminal" evidence="9">
    <location>
        <begin position="123"/>
        <end position="180"/>
    </location>
</feature>
<dbReference type="Gene3D" id="1.10.3130.10">
    <property type="entry name" value="serine acetyltransferase, domain 1"/>
    <property type="match status" value="1"/>
</dbReference>
<dbReference type="InterPro" id="IPR001451">
    <property type="entry name" value="Hexapep"/>
</dbReference>
<dbReference type="Pfam" id="PF00132">
    <property type="entry name" value="Hexapep"/>
    <property type="match status" value="1"/>
</dbReference>
<protein>
    <recommendedName>
        <fullName evidence="4">Serine acetyltransferase</fullName>
        <ecNumber evidence="3">2.3.1.30</ecNumber>
    </recommendedName>
</protein>
<dbReference type="EC" id="2.3.1.30" evidence="3"/>
<dbReference type="InterPro" id="IPR045304">
    <property type="entry name" value="LbH_SAT"/>
</dbReference>
<organism evidence="10">
    <name type="scientific">Chitinibacter mangrovi</name>
    <dbReference type="NCBI Taxonomy" id="3153927"/>
    <lineage>
        <taxon>Bacteria</taxon>
        <taxon>Pseudomonadati</taxon>
        <taxon>Pseudomonadota</taxon>
        <taxon>Betaproteobacteria</taxon>
        <taxon>Neisseriales</taxon>
        <taxon>Chitinibacteraceae</taxon>
        <taxon>Chitinibacter</taxon>
    </lineage>
</organism>
<dbReference type="GO" id="GO:0009001">
    <property type="term" value="F:serine O-acetyltransferase activity"/>
    <property type="evidence" value="ECO:0007669"/>
    <property type="project" value="UniProtKB-EC"/>
</dbReference>
<evidence type="ECO:0000256" key="2">
    <source>
        <dbReference type="ARBA" id="ARBA00007274"/>
    </source>
</evidence>
<evidence type="ECO:0000259" key="9">
    <source>
        <dbReference type="Pfam" id="PF06426"/>
    </source>
</evidence>
<keyword evidence="6" id="KW-0808">Transferase</keyword>
<evidence type="ECO:0000256" key="7">
    <source>
        <dbReference type="ARBA" id="ARBA00023315"/>
    </source>
</evidence>
<name>A0AAU7F7C5_9NEIS</name>
<comment type="pathway">
    <text evidence="1">Amino-acid biosynthesis; L-cysteine biosynthesis; L-cysteine from L-serine: step 1/2.</text>
</comment>
<keyword evidence="7" id="KW-0012">Acyltransferase</keyword>
<dbReference type="FunFam" id="2.160.10.10:FF:000015">
    <property type="entry name" value="Serine acetyltransferase, plasmid"/>
    <property type="match status" value="1"/>
</dbReference>
<dbReference type="Pfam" id="PF06426">
    <property type="entry name" value="SATase_N"/>
    <property type="match status" value="1"/>
</dbReference>
<keyword evidence="5" id="KW-0028">Amino-acid biosynthesis</keyword>
<evidence type="ECO:0000313" key="10">
    <source>
        <dbReference type="EMBL" id="XBM00437.1"/>
    </source>
</evidence>
<dbReference type="RefSeq" id="WP_348944789.1">
    <property type="nucleotide sequence ID" value="NZ_CP157355.1"/>
</dbReference>
<evidence type="ECO:0000256" key="8">
    <source>
        <dbReference type="ARBA" id="ARBA00049486"/>
    </source>
</evidence>
<reference evidence="10" key="1">
    <citation type="submission" date="2024-05" db="EMBL/GenBank/DDBJ databases">
        <authorList>
            <person name="Yang L."/>
            <person name="Pan L."/>
        </authorList>
    </citation>
    <scope>NUCLEOTIDE SEQUENCE</scope>
    <source>
        <strain evidence="10">FCG-7</strain>
    </source>
</reference>
<gene>
    <name evidence="10" type="primary">epsC</name>
    <name evidence="10" type="ORF">ABHF33_15465</name>
</gene>
<comment type="similarity">
    <text evidence="2">Belongs to the transferase hexapeptide repeat family.</text>
</comment>
<dbReference type="KEGG" id="cmav:ABHF33_15465"/>
<dbReference type="GO" id="GO:0005737">
    <property type="term" value="C:cytoplasm"/>
    <property type="evidence" value="ECO:0007669"/>
    <property type="project" value="InterPro"/>
</dbReference>
<dbReference type="Gene3D" id="2.160.10.10">
    <property type="entry name" value="Hexapeptide repeat proteins"/>
    <property type="match status" value="1"/>
</dbReference>
<dbReference type="AlphaFoldDB" id="A0AAU7F7C5"/>
<dbReference type="EMBL" id="CP157355">
    <property type="protein sequence ID" value="XBM00437.1"/>
    <property type="molecule type" value="Genomic_DNA"/>
</dbReference>
<evidence type="ECO:0000256" key="3">
    <source>
        <dbReference type="ARBA" id="ARBA00013266"/>
    </source>
</evidence>
<dbReference type="NCBIfam" id="NF041874">
    <property type="entry name" value="EPS_EpsC"/>
    <property type="match status" value="1"/>
</dbReference>
<dbReference type="CDD" id="cd03354">
    <property type="entry name" value="LbH_SAT"/>
    <property type="match status" value="1"/>
</dbReference>
<evidence type="ECO:0000256" key="4">
    <source>
        <dbReference type="ARBA" id="ARBA00018522"/>
    </source>
</evidence>
<comment type="catalytic activity">
    <reaction evidence="8">
        <text>L-serine + acetyl-CoA = O-acetyl-L-serine + CoA</text>
        <dbReference type="Rhea" id="RHEA:24560"/>
        <dbReference type="ChEBI" id="CHEBI:33384"/>
        <dbReference type="ChEBI" id="CHEBI:57287"/>
        <dbReference type="ChEBI" id="CHEBI:57288"/>
        <dbReference type="ChEBI" id="CHEBI:58340"/>
        <dbReference type="EC" id="2.3.1.30"/>
    </reaction>
</comment>
<dbReference type="GO" id="GO:0006535">
    <property type="term" value="P:cysteine biosynthetic process from serine"/>
    <property type="evidence" value="ECO:0007669"/>
    <property type="project" value="InterPro"/>
</dbReference>
<dbReference type="SUPFAM" id="SSF51161">
    <property type="entry name" value="Trimeric LpxA-like enzymes"/>
    <property type="match status" value="1"/>
</dbReference>
<accession>A0AAU7F7C5</accession>
<dbReference type="InterPro" id="IPR042122">
    <property type="entry name" value="Ser_AcTrfase_N_sf"/>
</dbReference>
<evidence type="ECO:0000256" key="6">
    <source>
        <dbReference type="ARBA" id="ARBA00022679"/>
    </source>
</evidence>
<dbReference type="InterPro" id="IPR011004">
    <property type="entry name" value="Trimer_LpxA-like_sf"/>
</dbReference>